<organism evidence="1 2">
    <name type="scientific">Anaerobutyricum hallii DSM 3353</name>
    <dbReference type="NCBI Taxonomy" id="411469"/>
    <lineage>
        <taxon>Bacteria</taxon>
        <taxon>Bacillati</taxon>
        <taxon>Bacillota</taxon>
        <taxon>Clostridia</taxon>
        <taxon>Lachnospirales</taxon>
        <taxon>Lachnospiraceae</taxon>
        <taxon>Anaerobutyricum</taxon>
    </lineage>
</organism>
<proteinExistence type="predicted"/>
<gene>
    <name evidence="1" type="ORF">EUBHAL_02853</name>
</gene>
<sequence>MLAYALASKPCFEATNMLYFLMNCCVNLVRFDFPDYFYLS</sequence>
<name>C0EZJ2_9FIRM</name>
<evidence type="ECO:0000313" key="2">
    <source>
        <dbReference type="Proteomes" id="UP000003174"/>
    </source>
</evidence>
<accession>C0EZJ2</accession>
<dbReference type="EMBL" id="ACEP01000134">
    <property type="protein sequence ID" value="EEG35314.1"/>
    <property type="molecule type" value="Genomic_DNA"/>
</dbReference>
<reference evidence="1 2" key="1">
    <citation type="submission" date="2009-01" db="EMBL/GenBank/DDBJ databases">
        <authorList>
            <person name="Fulton L."/>
            <person name="Clifton S."/>
            <person name="Fulton B."/>
            <person name="Xu J."/>
            <person name="Minx P."/>
            <person name="Pepin K.H."/>
            <person name="Johnson M."/>
            <person name="Bhonagiri V."/>
            <person name="Nash W.E."/>
            <person name="Mardis E.R."/>
            <person name="Wilson R.K."/>
        </authorList>
    </citation>
    <scope>NUCLEOTIDE SEQUENCE [LARGE SCALE GENOMIC DNA]</scope>
    <source>
        <strain evidence="1 2">DSM 3353</strain>
    </source>
</reference>
<dbReference type="AlphaFoldDB" id="C0EZJ2"/>
<comment type="caution">
    <text evidence="1">The sequence shown here is derived from an EMBL/GenBank/DDBJ whole genome shotgun (WGS) entry which is preliminary data.</text>
</comment>
<dbReference type="Proteomes" id="UP000003174">
    <property type="component" value="Unassembled WGS sequence"/>
</dbReference>
<evidence type="ECO:0000313" key="1">
    <source>
        <dbReference type="EMBL" id="EEG35314.1"/>
    </source>
</evidence>
<protein>
    <submittedName>
        <fullName evidence="1">Uncharacterized protein</fullName>
    </submittedName>
</protein>
<reference evidence="1 2" key="2">
    <citation type="submission" date="2009-02" db="EMBL/GenBank/DDBJ databases">
        <title>Draft genome sequence of Eubacterium hallii (DSM 3353).</title>
        <authorList>
            <person name="Sudarsanam P."/>
            <person name="Ley R."/>
            <person name="Guruge J."/>
            <person name="Turnbaugh P.J."/>
            <person name="Mahowald M."/>
            <person name="Liep D."/>
            <person name="Gordon J."/>
        </authorList>
    </citation>
    <scope>NUCLEOTIDE SEQUENCE [LARGE SCALE GENOMIC DNA]</scope>
    <source>
        <strain evidence="1 2">DSM 3353</strain>
    </source>
</reference>